<dbReference type="Pfam" id="PF16123">
    <property type="entry name" value="HAGH_C"/>
    <property type="match status" value="1"/>
</dbReference>
<dbReference type="InterPro" id="IPR017782">
    <property type="entry name" value="Hydroxyacylglutathione_Hdrlase"/>
</dbReference>
<name>E6WUV0_PSEUU</name>
<dbReference type="AlphaFoldDB" id="E6WUV0"/>
<comment type="function">
    <text evidence="7">Thiolesterase that catalyzes the hydrolysis of S-D-lactoyl-glutathione to form glutathione and D-lactic acid.</text>
</comment>
<dbReference type="GO" id="GO:0019243">
    <property type="term" value="P:methylglyoxal catabolic process to D-lactate via S-lactoyl-glutathione"/>
    <property type="evidence" value="ECO:0007669"/>
    <property type="project" value="UniProtKB-UniRule"/>
</dbReference>
<comment type="similarity">
    <text evidence="3 7">Belongs to the metallo-beta-lactamase superfamily. Glyoxalase II family.</text>
</comment>
<dbReference type="PIRSF" id="PIRSF005457">
    <property type="entry name" value="Glx"/>
    <property type="match status" value="1"/>
</dbReference>
<evidence type="ECO:0000259" key="8">
    <source>
        <dbReference type="SMART" id="SM00849"/>
    </source>
</evidence>
<evidence type="ECO:0000256" key="3">
    <source>
        <dbReference type="ARBA" id="ARBA00006759"/>
    </source>
</evidence>
<evidence type="ECO:0000313" key="9">
    <source>
        <dbReference type="EMBL" id="ADV27874.1"/>
    </source>
</evidence>
<feature type="binding site" evidence="7">
    <location>
        <position position="55"/>
    </location>
    <ligand>
        <name>Zn(2+)</name>
        <dbReference type="ChEBI" id="CHEBI:29105"/>
        <label>2</label>
    </ligand>
</feature>
<feature type="binding site" evidence="7">
    <location>
        <position position="52"/>
    </location>
    <ligand>
        <name>Zn(2+)</name>
        <dbReference type="ChEBI" id="CHEBI:29105"/>
        <label>1</label>
    </ligand>
</feature>
<dbReference type="OrthoDB" id="9802248at2"/>
<dbReference type="Gene3D" id="3.60.15.10">
    <property type="entry name" value="Ribonuclease Z/Hydroxyacylglutathione hydrolase-like"/>
    <property type="match status" value="1"/>
</dbReference>
<dbReference type="InterPro" id="IPR036866">
    <property type="entry name" value="RibonucZ/Hydroxyglut_hydro"/>
</dbReference>
<dbReference type="GO" id="GO:0046872">
    <property type="term" value="F:metal ion binding"/>
    <property type="evidence" value="ECO:0007669"/>
    <property type="project" value="UniProtKB-KW"/>
</dbReference>
<dbReference type="SUPFAM" id="SSF56281">
    <property type="entry name" value="Metallo-hydrolase/oxidoreductase"/>
    <property type="match status" value="1"/>
</dbReference>
<feature type="binding site" evidence="7">
    <location>
        <position position="50"/>
    </location>
    <ligand>
        <name>Zn(2+)</name>
        <dbReference type="ChEBI" id="CHEBI:29105"/>
        <label>1</label>
    </ligand>
</feature>
<sequence length="252" mass="26571">MRPTPLPALQDNYVWAMGADRALVVDPGSAEPVLAAASRGLVPAAILLTHHHGDHCAGVPELLERWPALPVIAPEDPRIPYASERAVDGARLQVAGREVRVIAVPGHTSSHVAYLVDGVLFCGDTLFSLGCGRMFEGDAEQMHASLQRLAGLPGETLVCCGHEYTLANAAFAVAVEPGNPALARRRAEAVAQRQAGEPTLPVTLASELQTNPFLRCAEAAVREAAAARLGHAPRSDAECFGALRAWKDGFAA</sequence>
<evidence type="ECO:0000256" key="2">
    <source>
        <dbReference type="ARBA" id="ARBA00004963"/>
    </source>
</evidence>
<dbReference type="NCBIfam" id="TIGR03413">
    <property type="entry name" value="GSH_gloB"/>
    <property type="match status" value="1"/>
</dbReference>
<dbReference type="InterPro" id="IPR032282">
    <property type="entry name" value="HAGH_C"/>
</dbReference>
<evidence type="ECO:0000256" key="7">
    <source>
        <dbReference type="HAMAP-Rule" id="MF_01374"/>
    </source>
</evidence>
<dbReference type="GO" id="GO:0004416">
    <property type="term" value="F:hydroxyacylglutathione hydrolase activity"/>
    <property type="evidence" value="ECO:0007669"/>
    <property type="project" value="UniProtKB-UniRule"/>
</dbReference>
<gene>
    <name evidence="7" type="primary">gloB</name>
    <name evidence="9" type="ordered locus">Psesu_2038</name>
</gene>
<feature type="binding site" evidence="7">
    <location>
        <position position="124"/>
    </location>
    <ligand>
        <name>Zn(2+)</name>
        <dbReference type="ChEBI" id="CHEBI:29105"/>
        <label>1</label>
    </ligand>
</feature>
<dbReference type="InterPro" id="IPR001279">
    <property type="entry name" value="Metallo-B-lactamas"/>
</dbReference>
<evidence type="ECO:0000256" key="6">
    <source>
        <dbReference type="ARBA" id="ARBA00022833"/>
    </source>
</evidence>
<dbReference type="CDD" id="cd07723">
    <property type="entry name" value="hydroxyacylglutathione_hydrolase_MBL-fold"/>
    <property type="match status" value="1"/>
</dbReference>
<dbReference type="Proteomes" id="UP000008632">
    <property type="component" value="Chromosome"/>
</dbReference>
<dbReference type="PANTHER" id="PTHR43705">
    <property type="entry name" value="HYDROXYACYLGLUTATHIONE HYDROLASE"/>
    <property type="match status" value="1"/>
</dbReference>
<feature type="binding site" evidence="7">
    <location>
        <position position="54"/>
    </location>
    <ligand>
        <name>Zn(2+)</name>
        <dbReference type="ChEBI" id="CHEBI:29105"/>
        <label>2</label>
    </ligand>
</feature>
<dbReference type="eggNOG" id="COG0491">
    <property type="taxonomic scope" value="Bacteria"/>
</dbReference>
<dbReference type="HAMAP" id="MF_01374">
    <property type="entry name" value="Glyoxalase_2"/>
    <property type="match status" value="1"/>
</dbReference>
<dbReference type="PANTHER" id="PTHR43705:SF1">
    <property type="entry name" value="HYDROXYACYLGLUTATHIONE HYDROLASE GLOB"/>
    <property type="match status" value="1"/>
</dbReference>
<keyword evidence="6 7" id="KW-0862">Zinc</keyword>
<keyword evidence="10" id="KW-1185">Reference proteome</keyword>
<dbReference type="KEGG" id="psu:Psesu_2038"/>
<accession>E6WUV0</accession>
<feature type="domain" description="Metallo-beta-lactamase" evidence="8">
    <location>
        <begin position="11"/>
        <end position="162"/>
    </location>
</feature>
<feature type="binding site" evidence="7">
    <location>
        <position position="162"/>
    </location>
    <ligand>
        <name>Zn(2+)</name>
        <dbReference type="ChEBI" id="CHEBI:29105"/>
        <label>2</label>
    </ligand>
</feature>
<evidence type="ECO:0000256" key="4">
    <source>
        <dbReference type="ARBA" id="ARBA00022723"/>
    </source>
</evidence>
<dbReference type="RefSeq" id="WP_013535702.1">
    <property type="nucleotide sequence ID" value="NC_014924.1"/>
</dbReference>
<comment type="subunit">
    <text evidence="7">Monomer.</text>
</comment>
<dbReference type="EC" id="3.1.2.6" evidence="7"/>
<dbReference type="STRING" id="743721.Psesu_2038"/>
<reference evidence="9 10" key="1">
    <citation type="submission" date="2011-01" db="EMBL/GenBank/DDBJ databases">
        <title>Complete sequence of Pseudoxanthomonas suwonensis 11-1.</title>
        <authorList>
            <consortium name="US DOE Joint Genome Institute"/>
            <person name="Lucas S."/>
            <person name="Copeland A."/>
            <person name="Lapidus A."/>
            <person name="Cheng J.-F."/>
            <person name="Goodwin L."/>
            <person name="Pitluck S."/>
            <person name="Teshima H."/>
            <person name="Detter J.C."/>
            <person name="Han C."/>
            <person name="Tapia R."/>
            <person name="Land M."/>
            <person name="Hauser L."/>
            <person name="Kyrpides N."/>
            <person name="Ivanova N."/>
            <person name="Ovchinnikova G."/>
            <person name="Siebers A.K."/>
            <person name="Allgaier M."/>
            <person name="Thelen M.P."/>
            <person name="Hugenholtz P."/>
            <person name="Gladden J."/>
            <person name="Woyke T."/>
        </authorList>
    </citation>
    <scope>NUCLEOTIDE SEQUENCE [LARGE SCALE GENOMIC DNA]</scope>
    <source>
        <strain evidence="10">11-1</strain>
    </source>
</reference>
<keyword evidence="4 7" id="KW-0479">Metal-binding</keyword>
<comment type="cofactor">
    <cofactor evidence="7">
        <name>Zn(2+)</name>
        <dbReference type="ChEBI" id="CHEBI:29105"/>
    </cofactor>
    <text evidence="7">Binds 2 Zn(2+) ions per subunit.</text>
</comment>
<dbReference type="SMART" id="SM00849">
    <property type="entry name" value="Lactamase_B"/>
    <property type="match status" value="1"/>
</dbReference>
<dbReference type="InterPro" id="IPR050110">
    <property type="entry name" value="Glyoxalase_II_hydrolase"/>
</dbReference>
<protein>
    <recommendedName>
        <fullName evidence="7">Hydroxyacylglutathione hydrolase</fullName>
        <ecNumber evidence="7">3.1.2.6</ecNumber>
    </recommendedName>
    <alternativeName>
        <fullName evidence="7">Glyoxalase II</fullName>
        <shortName evidence="7">Glx II</shortName>
    </alternativeName>
</protein>
<comment type="catalytic activity">
    <reaction evidence="1 7">
        <text>an S-(2-hydroxyacyl)glutathione + H2O = a 2-hydroxy carboxylate + glutathione + H(+)</text>
        <dbReference type="Rhea" id="RHEA:21864"/>
        <dbReference type="ChEBI" id="CHEBI:15377"/>
        <dbReference type="ChEBI" id="CHEBI:15378"/>
        <dbReference type="ChEBI" id="CHEBI:57925"/>
        <dbReference type="ChEBI" id="CHEBI:58896"/>
        <dbReference type="ChEBI" id="CHEBI:71261"/>
        <dbReference type="EC" id="3.1.2.6"/>
    </reaction>
</comment>
<dbReference type="EMBL" id="CP002446">
    <property type="protein sequence ID" value="ADV27874.1"/>
    <property type="molecule type" value="Genomic_DNA"/>
</dbReference>
<evidence type="ECO:0000256" key="5">
    <source>
        <dbReference type="ARBA" id="ARBA00022801"/>
    </source>
</evidence>
<keyword evidence="5 7" id="KW-0378">Hydrolase</keyword>
<dbReference type="Pfam" id="PF00753">
    <property type="entry name" value="Lactamase_B"/>
    <property type="match status" value="1"/>
</dbReference>
<evidence type="ECO:0000313" key="10">
    <source>
        <dbReference type="Proteomes" id="UP000008632"/>
    </source>
</evidence>
<dbReference type="UniPathway" id="UPA00619">
    <property type="reaction ID" value="UER00676"/>
</dbReference>
<organism evidence="9 10">
    <name type="scientific">Pseudoxanthomonas suwonensis (strain 11-1)</name>
    <dbReference type="NCBI Taxonomy" id="743721"/>
    <lineage>
        <taxon>Bacteria</taxon>
        <taxon>Pseudomonadati</taxon>
        <taxon>Pseudomonadota</taxon>
        <taxon>Gammaproteobacteria</taxon>
        <taxon>Lysobacterales</taxon>
        <taxon>Lysobacteraceae</taxon>
        <taxon>Pseudoxanthomonas</taxon>
    </lineage>
</organism>
<feature type="binding site" evidence="7">
    <location>
        <position position="124"/>
    </location>
    <ligand>
        <name>Zn(2+)</name>
        <dbReference type="ChEBI" id="CHEBI:29105"/>
        <label>2</label>
    </ligand>
</feature>
<comment type="pathway">
    <text evidence="2 7">Secondary metabolite metabolism; methylglyoxal degradation; (R)-lactate from methylglyoxal: step 2/2.</text>
</comment>
<evidence type="ECO:0000256" key="1">
    <source>
        <dbReference type="ARBA" id="ARBA00001623"/>
    </source>
</evidence>
<proteinExistence type="inferred from homology"/>
<dbReference type="HOGENOM" id="CLU_030571_4_1_6"/>
<feature type="binding site" evidence="7">
    <location>
        <position position="107"/>
    </location>
    <ligand>
        <name>Zn(2+)</name>
        <dbReference type="ChEBI" id="CHEBI:29105"/>
        <label>1</label>
    </ligand>
</feature>
<dbReference type="InterPro" id="IPR035680">
    <property type="entry name" value="Clx_II_MBL"/>
</dbReference>